<reference evidence="3 4" key="1">
    <citation type="submission" date="2019-03" db="EMBL/GenBank/DDBJ databases">
        <title>Genomic Encyclopedia of Type Strains, Phase IV (KMG-IV): sequencing the most valuable type-strain genomes for metagenomic binning, comparative biology and taxonomic classification.</title>
        <authorList>
            <person name="Goeker M."/>
        </authorList>
    </citation>
    <scope>NUCLEOTIDE SEQUENCE [LARGE SCALE GENOMIC DNA]</scope>
    <source>
        <strain evidence="3 4">DSM 18577</strain>
    </source>
</reference>
<dbReference type="InterPro" id="IPR007899">
    <property type="entry name" value="CHAD_dom"/>
</dbReference>
<name>A0A4R1J8T8_9GAMM</name>
<dbReference type="SMART" id="SM01118">
    <property type="entry name" value="CYTH"/>
    <property type="match status" value="1"/>
</dbReference>
<comment type="caution">
    <text evidence="3">The sequence shown here is derived from an EMBL/GenBank/DDBJ whole genome shotgun (WGS) entry which is preliminary data.</text>
</comment>
<dbReference type="RefSeq" id="WP_224054989.1">
    <property type="nucleotide sequence ID" value="NZ_OU594967.1"/>
</dbReference>
<feature type="domain" description="CHAD" evidence="2">
    <location>
        <begin position="219"/>
        <end position="477"/>
    </location>
</feature>
<proteinExistence type="predicted"/>
<dbReference type="InterPro" id="IPR023577">
    <property type="entry name" value="CYTH_domain"/>
</dbReference>
<dbReference type="Gene3D" id="2.40.320.10">
    <property type="entry name" value="Hypothetical Protein Pfu-838710-001"/>
    <property type="match status" value="1"/>
</dbReference>
<evidence type="ECO:0000313" key="3">
    <source>
        <dbReference type="EMBL" id="TCK47013.1"/>
    </source>
</evidence>
<sequence>MNSEIELKFYLRDDSVAQIEPILANFPILQHEVRNLRSVYFDTKQRQLRRWRMGLRIRSGDEQNVQTVKTAGRVVGGLHDRPEYNQVIEGTRPQLNRFENLPWPEDVELTELEDALLPIFVTDFQRTTWLVDLQNETLVEVALDSGKLEVDDRQEPICELELELVKGDVGQLFYLAEQLSSLNSLILGSTSKAKRGYTLADGLPGEQPVRLGFVPLENDDSLPTALHKSVDYALSHWQRHQQVYIDTLSYRALSELKQAAQLIHQEISMYQDVVEFSCSWHDDLLWLIRQLGWLDEACHIQGLIDDQGKFIRKLTNKRTIFRQLEQRLSELPDSDEVIKLLSCERYNRLMLGLIQWVYQKEDMQAKTALSLNEYASTALQECWQKLRDSEFGEQLSLDFNQYTRLAGQLKRNMMLGNCFGALFEPSSRDEFRSLWLDLLGGIEDLRLLEPIAELADDSRENKDEIKQLHKWLKRKQDSITDAMEFTRTQALSKADYWLLHHVS</sequence>
<dbReference type="CDD" id="cd07756">
    <property type="entry name" value="CYTH-like_Pase_CHAD"/>
    <property type="match status" value="1"/>
</dbReference>
<feature type="domain" description="CYTH" evidence="1">
    <location>
        <begin position="2"/>
        <end position="203"/>
    </location>
</feature>
<keyword evidence="4" id="KW-1185">Reference proteome</keyword>
<dbReference type="EMBL" id="SMGD01000016">
    <property type="protein sequence ID" value="TCK47013.1"/>
    <property type="molecule type" value="Genomic_DNA"/>
</dbReference>
<evidence type="ECO:0000259" key="1">
    <source>
        <dbReference type="PROSITE" id="PS51707"/>
    </source>
</evidence>
<dbReference type="InterPro" id="IPR033469">
    <property type="entry name" value="CYTH-like_dom_sf"/>
</dbReference>
<evidence type="ECO:0000313" key="4">
    <source>
        <dbReference type="Proteomes" id="UP000295565"/>
    </source>
</evidence>
<dbReference type="InterPro" id="IPR039013">
    <property type="entry name" value="YgiF"/>
</dbReference>
<dbReference type="AlphaFoldDB" id="A0A4R1J8T8"/>
<dbReference type="Pfam" id="PF01928">
    <property type="entry name" value="CYTH"/>
    <property type="match status" value="1"/>
</dbReference>
<dbReference type="SUPFAM" id="SSF55154">
    <property type="entry name" value="CYTH-like phosphatases"/>
    <property type="match status" value="1"/>
</dbReference>
<dbReference type="Proteomes" id="UP000295565">
    <property type="component" value="Unassembled WGS sequence"/>
</dbReference>
<dbReference type="PANTHER" id="PTHR39569:SF1">
    <property type="entry name" value="INORGANIC TRIPHOSPHATASE"/>
    <property type="match status" value="1"/>
</dbReference>
<dbReference type="GO" id="GO:0046872">
    <property type="term" value="F:metal ion binding"/>
    <property type="evidence" value="ECO:0007669"/>
    <property type="project" value="TreeGrafter"/>
</dbReference>
<dbReference type="Pfam" id="PF05235">
    <property type="entry name" value="CHAD"/>
    <property type="match status" value="1"/>
</dbReference>
<evidence type="ECO:0000259" key="2">
    <source>
        <dbReference type="PROSITE" id="PS51708"/>
    </source>
</evidence>
<dbReference type="PROSITE" id="PS51708">
    <property type="entry name" value="CHAD"/>
    <property type="match status" value="1"/>
</dbReference>
<dbReference type="GO" id="GO:0050355">
    <property type="term" value="F:inorganic triphosphate phosphatase activity"/>
    <property type="evidence" value="ECO:0007669"/>
    <property type="project" value="InterPro"/>
</dbReference>
<gene>
    <name evidence="3" type="ORF">EV690_3167</name>
</gene>
<dbReference type="PANTHER" id="PTHR39569">
    <property type="entry name" value="INORGANIC TRIPHOSPHATASE"/>
    <property type="match status" value="1"/>
</dbReference>
<protein>
    <submittedName>
        <fullName evidence="3">Triphosphatase</fullName>
    </submittedName>
</protein>
<accession>A0A4R1J8T8</accession>
<dbReference type="PROSITE" id="PS51707">
    <property type="entry name" value="CYTH"/>
    <property type="match status" value="1"/>
</dbReference>
<organism evidence="3 4">
    <name type="scientific">Celerinatantimonas diazotrophica</name>
    <dbReference type="NCBI Taxonomy" id="412034"/>
    <lineage>
        <taxon>Bacteria</taxon>
        <taxon>Pseudomonadati</taxon>
        <taxon>Pseudomonadota</taxon>
        <taxon>Gammaproteobacteria</taxon>
        <taxon>Celerinatantimonadaceae</taxon>
        <taxon>Celerinatantimonas</taxon>
    </lineage>
</organism>